<dbReference type="InterPro" id="IPR007111">
    <property type="entry name" value="NACHT_NTPase"/>
</dbReference>
<dbReference type="PATRIC" id="fig|1449976.3.peg.6928"/>
<feature type="repeat" description="WD" evidence="3">
    <location>
        <begin position="725"/>
        <end position="763"/>
    </location>
</feature>
<feature type="repeat" description="WD" evidence="3">
    <location>
        <begin position="527"/>
        <end position="565"/>
    </location>
</feature>
<dbReference type="InterPro" id="IPR003593">
    <property type="entry name" value="AAA+_ATPase"/>
</dbReference>
<dbReference type="SMART" id="SM00320">
    <property type="entry name" value="WD40"/>
    <property type="match status" value="14"/>
</dbReference>
<feature type="repeat" description="WD" evidence="3">
    <location>
        <begin position="971"/>
        <end position="1010"/>
    </location>
</feature>
<dbReference type="SUPFAM" id="SSF50978">
    <property type="entry name" value="WD40 repeat-like"/>
    <property type="match status" value="1"/>
</dbReference>
<dbReference type="InterPro" id="IPR027417">
    <property type="entry name" value="P-loop_NTPase"/>
</dbReference>
<reference evidence="6 7" key="1">
    <citation type="journal article" date="2014" name="BMC Genomics">
        <title>Complete genome sequence of producer of the glycopeptide antibiotic Aculeximycin Kutzneria albida DSM 43870T, a representative of minor genus of Pseudonocardiaceae.</title>
        <authorList>
            <person name="Rebets Y."/>
            <person name="Tokovenko B."/>
            <person name="Lushchyk I."/>
            <person name="Ruckert C."/>
            <person name="Zaburannyi N."/>
            <person name="Bechthold A."/>
            <person name="Kalinowski J."/>
            <person name="Luzhetskyy A."/>
        </authorList>
    </citation>
    <scope>NUCLEOTIDE SEQUENCE [LARGE SCALE GENOMIC DNA]</scope>
    <source>
        <strain evidence="6">DSM 43870</strain>
    </source>
</reference>
<dbReference type="PANTHER" id="PTHR22847:SF637">
    <property type="entry name" value="WD REPEAT DOMAIN 5B"/>
    <property type="match status" value="1"/>
</dbReference>
<gene>
    <name evidence="6" type="ORF">KALB_6900</name>
</gene>
<dbReference type="SUPFAM" id="SSF50998">
    <property type="entry name" value="Quinoprotein alcohol dehydrogenase-like"/>
    <property type="match status" value="1"/>
</dbReference>
<sequence>MTRHAILRWTALPEISDWFTGTARFMLVTGGMGTGKTTLTKQLPGYLAPQSWAVHHCRSDDATTISVNGLLSSWSTQLLHHLKRYDRHLAQQWRTTIQGTAQGPGSVGVRITNLNLHVDEPPADVLTRVIAAPLRELARRNRLPAVLLVVDGVEEATDADGRNRVFDLLASLSGVSLPPEVRFLVTSRPDPALAQALSGAHHLDLDGVSEQDVVNYVVARAANDPALVGRSRVPGGLPRFARLLTEHVKGNFLVAARVLDDLAGTREPYTESSLRATPSTMPQLFRERLRHLFDYLDERQRDLLGLLAVARAPLRAEEIADLLGATDGWVRRCLTRLRPVLGLDSGRYRLFHRCLADFLHDSEENQLWWRSASEDNLALANRISAQWARDWAACDHPYALNHVVAHFTSAITGLRGGRRQDAQRQLTEILLDSGFLQARTTSSGVDGLYADLGYAQSVLPGPEVGALARSLLRQAHHLRKHPELVARQLHHDAVLTGDAALAGRLDPPGLRLAWASSPAAVPALHTLSGHSGAITAVAAGSHVVTGSVDGTVRVWDGETGALRHVLSGHEGPISSVVLADRVLSGSADGTVRAWDLRTGELELVVEGHEGPVTGVAVAGTRIVSASWDRTVRVWDGRTGAPLRVLRGHQGQVDALAVADQTAVTAGGDGTIRLWHLNSGRQLHSHTGQSAQIRLLAASATRVVLGAGDGTVCVIDPRSGLVTGTLDGKAGRVTAMSLAGKLITGTSDGTVRVWDLDTGQSTARLHTGGRVTAVALSADGHSAVTAAEDGTARVWNLSAMGESTADRHSGQINAVAVTGQGRAITASDDKSVRIWDTRTGELLNTLEEHQDWVTSVAVSTDGDRAATASYDRTARVWDVRTGEQLHELVGHEDQLTAVALTRDGTKAVTASWDRTARVWDLHTGNPLWTLRGHLDWITAVAVTPGGDRTVTVSDDGAACVWDLRTGSLYVTLSGHWDKVAAVAVTDALAVTGSWDATARVWSVEGGHLVHVLAGHQGAVTCVAVDPSGARAATGSADGTAALWDLASGRCLFTTEKHDRRITAVAVTPDGAEVVTASEDQTIRVSGPDRSLLIGQPEPATCLALTETGFVVGTSAGGVLGYVNTTPSAPPPQPGEGAAGAVRGGDPAR</sequence>
<feature type="region of interest" description="Disordered" evidence="4">
    <location>
        <begin position="1122"/>
        <end position="1147"/>
    </location>
</feature>
<dbReference type="InterPro" id="IPR020472">
    <property type="entry name" value="WD40_PAC1"/>
</dbReference>
<feature type="repeat" description="WD" evidence="3">
    <location>
        <begin position="645"/>
        <end position="684"/>
    </location>
</feature>
<dbReference type="InterPro" id="IPR056884">
    <property type="entry name" value="NPHP3-like_N"/>
</dbReference>
<feature type="repeat" description="WD" evidence="3">
    <location>
        <begin position="845"/>
        <end position="886"/>
    </location>
</feature>
<dbReference type="CDD" id="cd00200">
    <property type="entry name" value="WD40"/>
    <property type="match status" value="2"/>
</dbReference>
<keyword evidence="7" id="KW-1185">Reference proteome</keyword>
<organism evidence="6 7">
    <name type="scientific">Kutzneria albida DSM 43870</name>
    <dbReference type="NCBI Taxonomy" id="1449976"/>
    <lineage>
        <taxon>Bacteria</taxon>
        <taxon>Bacillati</taxon>
        <taxon>Actinomycetota</taxon>
        <taxon>Actinomycetes</taxon>
        <taxon>Pseudonocardiales</taxon>
        <taxon>Pseudonocardiaceae</taxon>
        <taxon>Kutzneria</taxon>
    </lineage>
</organism>
<feature type="repeat" description="WD" evidence="3">
    <location>
        <begin position="566"/>
        <end position="604"/>
    </location>
</feature>
<dbReference type="OrthoDB" id="3272402at2"/>
<feature type="repeat" description="WD" evidence="3">
    <location>
        <begin position="804"/>
        <end position="844"/>
    </location>
</feature>
<dbReference type="Gene3D" id="2.130.10.10">
    <property type="entry name" value="YVTN repeat-like/Quinoprotein amine dehydrogenase"/>
    <property type="match status" value="4"/>
</dbReference>
<dbReference type="SUPFAM" id="SSF52540">
    <property type="entry name" value="P-loop containing nucleoside triphosphate hydrolases"/>
    <property type="match status" value="1"/>
</dbReference>
<evidence type="ECO:0000259" key="5">
    <source>
        <dbReference type="PROSITE" id="PS50837"/>
    </source>
</evidence>
<dbReference type="InterPro" id="IPR036322">
    <property type="entry name" value="WD40_repeat_dom_sf"/>
</dbReference>
<accession>W5WGD6</accession>
<dbReference type="PROSITE" id="PS50294">
    <property type="entry name" value="WD_REPEATS_REGION"/>
    <property type="match status" value="10"/>
</dbReference>
<evidence type="ECO:0000313" key="6">
    <source>
        <dbReference type="EMBL" id="AHI00259.1"/>
    </source>
</evidence>
<evidence type="ECO:0000313" key="7">
    <source>
        <dbReference type="Proteomes" id="UP000019225"/>
    </source>
</evidence>
<dbReference type="AlphaFoldDB" id="W5WGD6"/>
<protein>
    <recommendedName>
        <fullName evidence="5">NACHT domain-containing protein</fullName>
    </recommendedName>
</protein>
<feature type="domain" description="NACHT" evidence="5">
    <location>
        <begin position="24"/>
        <end position="198"/>
    </location>
</feature>
<feature type="repeat" description="WD" evidence="3">
    <location>
        <begin position="929"/>
        <end position="970"/>
    </location>
</feature>
<evidence type="ECO:0000256" key="1">
    <source>
        <dbReference type="ARBA" id="ARBA00022574"/>
    </source>
</evidence>
<dbReference type="SMART" id="SM00382">
    <property type="entry name" value="AAA"/>
    <property type="match status" value="1"/>
</dbReference>
<feature type="repeat" description="WD" evidence="3">
    <location>
        <begin position="1011"/>
        <end position="1052"/>
    </location>
</feature>
<dbReference type="SMART" id="SM00564">
    <property type="entry name" value="PQQ"/>
    <property type="match status" value="7"/>
</dbReference>
<feature type="repeat" description="WD" evidence="3">
    <location>
        <begin position="605"/>
        <end position="644"/>
    </location>
</feature>
<dbReference type="PROSITE" id="PS50082">
    <property type="entry name" value="WD_REPEATS_2"/>
    <property type="match status" value="13"/>
</dbReference>
<dbReference type="InterPro" id="IPR001680">
    <property type="entry name" value="WD40_rpt"/>
</dbReference>
<dbReference type="Pfam" id="PF00400">
    <property type="entry name" value="WD40"/>
    <property type="match status" value="13"/>
</dbReference>
<keyword evidence="1 3" id="KW-0853">WD repeat</keyword>
<dbReference type="STRING" id="1449976.KALB_6900"/>
<dbReference type="PROSITE" id="PS50837">
    <property type="entry name" value="NACHT"/>
    <property type="match status" value="1"/>
</dbReference>
<dbReference type="HOGENOM" id="CLU_000288_6_16_11"/>
<dbReference type="InterPro" id="IPR015943">
    <property type="entry name" value="WD40/YVTN_repeat-like_dom_sf"/>
</dbReference>
<dbReference type="PRINTS" id="PR00320">
    <property type="entry name" value="GPROTEINBRPT"/>
</dbReference>
<dbReference type="InterPro" id="IPR018391">
    <property type="entry name" value="PQQ_b-propeller_rpt"/>
</dbReference>
<dbReference type="eggNOG" id="COG2319">
    <property type="taxonomic scope" value="Bacteria"/>
</dbReference>
<keyword evidence="2" id="KW-0677">Repeat</keyword>
<evidence type="ECO:0000256" key="2">
    <source>
        <dbReference type="ARBA" id="ARBA00022737"/>
    </source>
</evidence>
<proteinExistence type="predicted"/>
<name>W5WGD6_9PSEU</name>
<evidence type="ECO:0000256" key="4">
    <source>
        <dbReference type="SAM" id="MobiDB-lite"/>
    </source>
</evidence>
<dbReference type="EMBL" id="CP007155">
    <property type="protein sequence ID" value="AHI00259.1"/>
    <property type="molecule type" value="Genomic_DNA"/>
</dbReference>
<dbReference type="InterPro" id="IPR011047">
    <property type="entry name" value="Quinoprotein_ADH-like_sf"/>
</dbReference>
<dbReference type="KEGG" id="kal:KALB_6900"/>
<dbReference type="Pfam" id="PF24883">
    <property type="entry name" value="NPHP3_N"/>
    <property type="match status" value="1"/>
</dbReference>
<feature type="repeat" description="WD" evidence="3">
    <location>
        <begin position="887"/>
        <end position="928"/>
    </location>
</feature>
<dbReference type="PROSITE" id="PS00678">
    <property type="entry name" value="WD_REPEATS_1"/>
    <property type="match status" value="8"/>
</dbReference>
<dbReference type="InterPro" id="IPR019775">
    <property type="entry name" value="WD40_repeat_CS"/>
</dbReference>
<feature type="repeat" description="WD" evidence="3">
    <location>
        <begin position="1053"/>
        <end position="1083"/>
    </location>
</feature>
<dbReference type="Proteomes" id="UP000019225">
    <property type="component" value="Chromosome"/>
</dbReference>
<dbReference type="PANTHER" id="PTHR22847">
    <property type="entry name" value="WD40 REPEAT PROTEIN"/>
    <property type="match status" value="1"/>
</dbReference>
<feature type="repeat" description="WD" evidence="3">
    <location>
        <begin position="770"/>
        <end position="804"/>
    </location>
</feature>
<evidence type="ECO:0000256" key="3">
    <source>
        <dbReference type="PROSITE-ProRule" id="PRU00221"/>
    </source>
</evidence>
<dbReference type="RefSeq" id="WP_025360121.1">
    <property type="nucleotide sequence ID" value="NZ_CP007155.1"/>
</dbReference>